<feature type="compositionally biased region" description="Basic and acidic residues" evidence="1">
    <location>
        <begin position="194"/>
        <end position="205"/>
    </location>
</feature>
<reference evidence="2 3" key="1">
    <citation type="submission" date="2017-10" db="EMBL/GenBank/DDBJ databases">
        <title>Sequencing the genomes of 1000 actinobacteria strains.</title>
        <authorList>
            <person name="Klenk H.-P."/>
        </authorList>
    </citation>
    <scope>NUCLEOTIDE SEQUENCE [LARGE SCALE GENOMIC DNA]</scope>
    <source>
        <strain evidence="2 3">DSM 21801</strain>
    </source>
</reference>
<keyword evidence="3" id="KW-1185">Reference proteome</keyword>
<dbReference type="Proteomes" id="UP000224915">
    <property type="component" value="Unassembled WGS sequence"/>
</dbReference>
<dbReference type="EMBL" id="PDJD01000001">
    <property type="protein sequence ID" value="PFG21210.1"/>
    <property type="molecule type" value="Genomic_DNA"/>
</dbReference>
<evidence type="ECO:0000313" key="2">
    <source>
        <dbReference type="EMBL" id="PFG21210.1"/>
    </source>
</evidence>
<organism evidence="2 3">
    <name type="scientific">Serinibacter salmoneus</name>
    <dbReference type="NCBI Taxonomy" id="556530"/>
    <lineage>
        <taxon>Bacteria</taxon>
        <taxon>Bacillati</taxon>
        <taxon>Actinomycetota</taxon>
        <taxon>Actinomycetes</taxon>
        <taxon>Micrococcales</taxon>
        <taxon>Beutenbergiaceae</taxon>
        <taxon>Serinibacter</taxon>
    </lineage>
</organism>
<dbReference type="AlphaFoldDB" id="A0A2A9D5U3"/>
<name>A0A2A9D5U3_9MICO</name>
<evidence type="ECO:0000313" key="3">
    <source>
        <dbReference type="Proteomes" id="UP000224915"/>
    </source>
</evidence>
<gene>
    <name evidence="2" type="ORF">ATL40_2833</name>
</gene>
<dbReference type="OrthoDB" id="5140387at2"/>
<feature type="region of interest" description="Disordered" evidence="1">
    <location>
        <begin position="185"/>
        <end position="205"/>
    </location>
</feature>
<comment type="caution">
    <text evidence="2">The sequence shown here is derived from an EMBL/GenBank/DDBJ whole genome shotgun (WGS) entry which is preliminary data.</text>
</comment>
<evidence type="ECO:0000256" key="1">
    <source>
        <dbReference type="SAM" id="MobiDB-lite"/>
    </source>
</evidence>
<sequence>MVTTPSPNTMTKIRLTWLDDGAPGLVPGQGTAHPPGQGETLWAEGIPDRLGHYALRNNAFGASLRLHDVVRTELNGLGYHQVVDVVDLHPGPVTLVQLPEGADDEQVQRVADSWRRLGAEYTEGAGGGLITAWVAGATPQSVCEVLAATAPRWRILDVATAPVRRMRVARELDFRLDRRTPADLTAEHTAMGDGETRPDCLEEGA</sequence>
<protein>
    <submittedName>
        <fullName evidence="2">Uncharacterized protein</fullName>
    </submittedName>
</protein>
<accession>A0A2A9D5U3</accession>
<dbReference type="RefSeq" id="WP_143557001.1">
    <property type="nucleotide sequence ID" value="NZ_PDJD01000001.1"/>
</dbReference>
<proteinExistence type="predicted"/>